<gene>
    <name evidence="7" type="ORF">DCK97_19060</name>
</gene>
<dbReference type="NCBIfam" id="TIGR02822">
    <property type="entry name" value="adh_fam_2"/>
    <property type="match status" value="1"/>
</dbReference>
<evidence type="ECO:0000259" key="6">
    <source>
        <dbReference type="Pfam" id="PF08240"/>
    </source>
</evidence>
<dbReference type="CDD" id="cd08298">
    <property type="entry name" value="CAD2"/>
    <property type="match status" value="1"/>
</dbReference>
<dbReference type="Gene3D" id="3.40.50.720">
    <property type="entry name" value="NAD(P)-binding Rossmann-like Domain"/>
    <property type="match status" value="1"/>
</dbReference>
<dbReference type="PANTHER" id="PTHR42940:SF8">
    <property type="entry name" value="VACUOLAR PROTEIN SORTING-ASSOCIATED PROTEIN 11"/>
    <property type="match status" value="1"/>
</dbReference>
<evidence type="ECO:0000313" key="8">
    <source>
        <dbReference type="Proteomes" id="UP000257706"/>
    </source>
</evidence>
<proteinExistence type="inferred from homology"/>
<comment type="similarity">
    <text evidence="2">Belongs to the zinc-containing alcohol dehydrogenase family.</text>
</comment>
<evidence type="ECO:0000256" key="1">
    <source>
        <dbReference type="ARBA" id="ARBA00001947"/>
    </source>
</evidence>
<comment type="caution">
    <text evidence="7">The sequence shown here is derived from an EMBL/GenBank/DDBJ whole genome shotgun (WGS) entry which is preliminary data.</text>
</comment>
<dbReference type="InterPro" id="IPR014187">
    <property type="entry name" value="ADH_Zn_typ-2"/>
</dbReference>
<evidence type="ECO:0000256" key="4">
    <source>
        <dbReference type="ARBA" id="ARBA00022833"/>
    </source>
</evidence>
<dbReference type="SUPFAM" id="SSF50129">
    <property type="entry name" value="GroES-like"/>
    <property type="match status" value="1"/>
</dbReference>
<dbReference type="GO" id="GO:0008270">
    <property type="term" value="F:zinc ion binding"/>
    <property type="evidence" value="ECO:0007669"/>
    <property type="project" value="InterPro"/>
</dbReference>
<protein>
    <submittedName>
        <fullName evidence="7">Alcohol dehydrogenase</fullName>
    </submittedName>
</protein>
<dbReference type="AlphaFoldDB" id="A0A3B9IP40"/>
<comment type="cofactor">
    <cofactor evidence="1">
        <name>Zn(2+)</name>
        <dbReference type="ChEBI" id="CHEBI:29105"/>
    </cofactor>
</comment>
<dbReference type="InterPro" id="IPR036291">
    <property type="entry name" value="NAD(P)-bd_dom_sf"/>
</dbReference>
<name>A0A3B9IP40_9PROT</name>
<dbReference type="EMBL" id="DMAI01000310">
    <property type="protein sequence ID" value="HAE49520.1"/>
    <property type="molecule type" value="Genomic_DNA"/>
</dbReference>
<feature type="domain" description="Alcohol dehydrogenase-like N-terminal" evidence="6">
    <location>
        <begin position="24"/>
        <end position="134"/>
    </location>
</feature>
<evidence type="ECO:0000313" key="7">
    <source>
        <dbReference type="EMBL" id="HAE49520.1"/>
    </source>
</evidence>
<keyword evidence="5" id="KW-0560">Oxidoreductase</keyword>
<dbReference type="SUPFAM" id="SSF51735">
    <property type="entry name" value="NAD(P)-binding Rossmann-fold domains"/>
    <property type="match status" value="1"/>
</dbReference>
<organism evidence="7 8">
    <name type="scientific">Tistrella mobilis</name>
    <dbReference type="NCBI Taxonomy" id="171437"/>
    <lineage>
        <taxon>Bacteria</taxon>
        <taxon>Pseudomonadati</taxon>
        <taxon>Pseudomonadota</taxon>
        <taxon>Alphaproteobacteria</taxon>
        <taxon>Geminicoccales</taxon>
        <taxon>Geminicoccaceae</taxon>
        <taxon>Tistrella</taxon>
    </lineage>
</organism>
<evidence type="ECO:0000256" key="3">
    <source>
        <dbReference type="ARBA" id="ARBA00022723"/>
    </source>
</evidence>
<dbReference type="InterPro" id="IPR013154">
    <property type="entry name" value="ADH-like_N"/>
</dbReference>
<dbReference type="PROSITE" id="PS00059">
    <property type="entry name" value="ADH_ZINC"/>
    <property type="match status" value="1"/>
</dbReference>
<sequence length="327" mass="34330">MKAMVLQRPGTALVMETRPDPEPGPGQILVRVLACAVCRTDLHVVDGDLPDPKLPVVPGHEVVGVVEALGAGVDPSLAGRRVGVPWLGHACGTCRYCGMRAENLCDFPEFTGYTRDGGFATHMLADAGFAFPLADDLDPVATAPLMCAGLIGWRSLKMAGEADRIGLYGFGAAAHIIAQVCRWQGREVFAFTSPGDSAAQAHARVLGAVWAGGSDQAPPAELDAAILFAPVGDLVPKALAAVRKGGIVVCGGIHMSDIPSFPYSLLWGERRLVSVANLTRADGHEFLELAPRAGVKTSTTIYPLADANRALDDLRHGRFQGAAVLVP</sequence>
<dbReference type="GO" id="GO:0004022">
    <property type="term" value="F:alcohol dehydrogenase (NAD+) activity"/>
    <property type="evidence" value="ECO:0007669"/>
    <property type="project" value="TreeGrafter"/>
</dbReference>
<dbReference type="Pfam" id="PF08240">
    <property type="entry name" value="ADH_N"/>
    <property type="match status" value="1"/>
</dbReference>
<reference evidence="7 8" key="1">
    <citation type="journal article" date="2018" name="Nat. Biotechnol.">
        <title>A standardized bacterial taxonomy based on genome phylogeny substantially revises the tree of life.</title>
        <authorList>
            <person name="Parks D.H."/>
            <person name="Chuvochina M."/>
            <person name="Waite D.W."/>
            <person name="Rinke C."/>
            <person name="Skarshewski A."/>
            <person name="Chaumeil P.A."/>
            <person name="Hugenholtz P."/>
        </authorList>
    </citation>
    <scope>NUCLEOTIDE SEQUENCE [LARGE SCALE GENOMIC DNA]</scope>
    <source>
        <strain evidence="7">UBA8739</strain>
    </source>
</reference>
<dbReference type="InterPro" id="IPR002328">
    <property type="entry name" value="ADH_Zn_CS"/>
</dbReference>
<dbReference type="GO" id="GO:0005737">
    <property type="term" value="C:cytoplasm"/>
    <property type="evidence" value="ECO:0007669"/>
    <property type="project" value="TreeGrafter"/>
</dbReference>
<dbReference type="PANTHER" id="PTHR42940">
    <property type="entry name" value="ALCOHOL DEHYDROGENASE 1-RELATED"/>
    <property type="match status" value="1"/>
</dbReference>
<evidence type="ECO:0000256" key="5">
    <source>
        <dbReference type="ARBA" id="ARBA00023002"/>
    </source>
</evidence>
<accession>A0A3B9IP40</accession>
<dbReference type="Gene3D" id="3.90.180.10">
    <property type="entry name" value="Medium-chain alcohol dehydrogenases, catalytic domain"/>
    <property type="match status" value="1"/>
</dbReference>
<dbReference type="InterPro" id="IPR011032">
    <property type="entry name" value="GroES-like_sf"/>
</dbReference>
<keyword evidence="4" id="KW-0862">Zinc</keyword>
<evidence type="ECO:0000256" key="2">
    <source>
        <dbReference type="ARBA" id="ARBA00008072"/>
    </source>
</evidence>
<keyword evidence="3" id="KW-0479">Metal-binding</keyword>
<dbReference type="Proteomes" id="UP000257706">
    <property type="component" value="Unassembled WGS sequence"/>
</dbReference>